<accession>A0A9D4TTJ6</accession>
<keyword evidence="2" id="KW-1185">Reference proteome</keyword>
<reference evidence="1" key="2">
    <citation type="submission" date="2020-11" db="EMBL/GenBank/DDBJ databases">
        <authorList>
            <person name="Cecchin M."/>
            <person name="Marcolungo L."/>
            <person name="Rossato M."/>
            <person name="Girolomoni L."/>
            <person name="Cosentino E."/>
            <person name="Cuine S."/>
            <person name="Li-Beisson Y."/>
            <person name="Delledonne M."/>
            <person name="Ballottari M."/>
        </authorList>
    </citation>
    <scope>NUCLEOTIDE SEQUENCE</scope>
    <source>
        <strain evidence="1">211/11P</strain>
        <tissue evidence="1">Whole cell</tissue>
    </source>
</reference>
<dbReference type="AlphaFoldDB" id="A0A9D4TTJ6"/>
<reference evidence="1" key="1">
    <citation type="journal article" date="2019" name="Plant J.">
        <title>Chlorella vulgaris genome assembly and annotation reveals the molecular basis for metabolic acclimation to high light conditions.</title>
        <authorList>
            <person name="Cecchin M."/>
            <person name="Marcolungo L."/>
            <person name="Rossato M."/>
            <person name="Girolomoni L."/>
            <person name="Cosentino E."/>
            <person name="Cuine S."/>
            <person name="Li-Beisson Y."/>
            <person name="Delledonne M."/>
            <person name="Ballottari M."/>
        </authorList>
    </citation>
    <scope>NUCLEOTIDE SEQUENCE</scope>
    <source>
        <strain evidence="1">211/11P</strain>
    </source>
</reference>
<dbReference type="Proteomes" id="UP001055712">
    <property type="component" value="Unassembled WGS sequence"/>
</dbReference>
<comment type="caution">
    <text evidence="1">The sequence shown here is derived from an EMBL/GenBank/DDBJ whole genome shotgun (WGS) entry which is preliminary data.</text>
</comment>
<dbReference type="EMBL" id="SIDB01000003">
    <property type="protein sequence ID" value="KAI3434538.1"/>
    <property type="molecule type" value="Genomic_DNA"/>
</dbReference>
<name>A0A9D4TTJ6_CHLVU</name>
<dbReference type="PANTHER" id="PTHR36052">
    <property type="entry name" value="EXCITATORY AMINO ACID TRANSPORTER"/>
    <property type="match status" value="1"/>
</dbReference>
<organism evidence="1 2">
    <name type="scientific">Chlorella vulgaris</name>
    <name type="common">Green alga</name>
    <dbReference type="NCBI Taxonomy" id="3077"/>
    <lineage>
        <taxon>Eukaryota</taxon>
        <taxon>Viridiplantae</taxon>
        <taxon>Chlorophyta</taxon>
        <taxon>core chlorophytes</taxon>
        <taxon>Trebouxiophyceae</taxon>
        <taxon>Chlorellales</taxon>
        <taxon>Chlorellaceae</taxon>
        <taxon>Chlorella clade</taxon>
        <taxon>Chlorella</taxon>
    </lineage>
</organism>
<dbReference type="PANTHER" id="PTHR36052:SF1">
    <property type="entry name" value="EXCITATORY AMINO ACID TRANSPORTER"/>
    <property type="match status" value="1"/>
</dbReference>
<evidence type="ECO:0000313" key="1">
    <source>
        <dbReference type="EMBL" id="KAI3434538.1"/>
    </source>
</evidence>
<gene>
    <name evidence="1" type="ORF">D9Q98_002611</name>
</gene>
<dbReference type="OrthoDB" id="523796at2759"/>
<protein>
    <submittedName>
        <fullName evidence="1">Uncharacterized protein</fullName>
    </submittedName>
</protein>
<proteinExistence type="predicted"/>
<sequence>MAVPVPLVGAALGVGVQVYVNAVRKLPLMRNPWLHVLCGSAGYGFGSWLVEFEAKTYKDLTEMLKNRENANKQLQP</sequence>
<evidence type="ECO:0000313" key="2">
    <source>
        <dbReference type="Proteomes" id="UP001055712"/>
    </source>
</evidence>